<comment type="caution">
    <text evidence="2">The sequence shown here is derived from an EMBL/GenBank/DDBJ whole genome shotgun (WGS) entry which is preliminary data.</text>
</comment>
<dbReference type="InterPro" id="IPR013424">
    <property type="entry name" value="Ice-binding_C"/>
</dbReference>
<dbReference type="RefSeq" id="WP_161025338.1">
    <property type="nucleotide sequence ID" value="NZ_WWCJ01000006.1"/>
</dbReference>
<keyword evidence="3" id="KW-1185">Reference proteome</keyword>
<feature type="chain" id="PRO_5026847939" evidence="1">
    <location>
        <begin position="29"/>
        <end position="260"/>
    </location>
</feature>
<dbReference type="AlphaFoldDB" id="A0A6N9HG11"/>
<protein>
    <submittedName>
        <fullName evidence="2">PEP-CTERM sorting domain-containing protein</fullName>
    </submittedName>
</protein>
<dbReference type="NCBIfam" id="TIGR02595">
    <property type="entry name" value="PEP_CTERM"/>
    <property type="match status" value="1"/>
</dbReference>
<name>A0A6N9HG11_9BURK</name>
<proteinExistence type="predicted"/>
<gene>
    <name evidence="2" type="ORF">GTP41_09480</name>
</gene>
<reference evidence="2 3" key="1">
    <citation type="submission" date="2019-12" db="EMBL/GenBank/DDBJ databases">
        <title>Novel species isolated from a subtropical stream in China.</title>
        <authorList>
            <person name="Lu H."/>
        </authorList>
    </citation>
    <scope>NUCLEOTIDE SEQUENCE [LARGE SCALE GENOMIC DNA]</scope>
    <source>
        <strain evidence="2 3">DS3</strain>
    </source>
</reference>
<feature type="signal peptide" evidence="1">
    <location>
        <begin position="1"/>
        <end position="28"/>
    </location>
</feature>
<organism evidence="2 3">
    <name type="scientific">Pseudoduganella guangdongensis</name>
    <dbReference type="NCBI Taxonomy" id="2692179"/>
    <lineage>
        <taxon>Bacteria</taxon>
        <taxon>Pseudomonadati</taxon>
        <taxon>Pseudomonadota</taxon>
        <taxon>Betaproteobacteria</taxon>
        <taxon>Burkholderiales</taxon>
        <taxon>Oxalobacteraceae</taxon>
        <taxon>Telluria group</taxon>
        <taxon>Pseudoduganella</taxon>
    </lineage>
</organism>
<evidence type="ECO:0000256" key="1">
    <source>
        <dbReference type="SAM" id="SignalP"/>
    </source>
</evidence>
<accession>A0A6N9HG11</accession>
<evidence type="ECO:0000313" key="2">
    <source>
        <dbReference type="EMBL" id="MYN02329.1"/>
    </source>
</evidence>
<dbReference type="EMBL" id="WWCJ01000006">
    <property type="protein sequence ID" value="MYN02329.1"/>
    <property type="molecule type" value="Genomic_DNA"/>
</dbReference>
<evidence type="ECO:0000313" key="3">
    <source>
        <dbReference type="Proteomes" id="UP000448575"/>
    </source>
</evidence>
<keyword evidence="1" id="KW-0732">Signal</keyword>
<dbReference type="Proteomes" id="UP000448575">
    <property type="component" value="Unassembled WGS sequence"/>
</dbReference>
<sequence length="260" mass="27475">MKEFLLGKTLSKFLALAGLALCAAGAQAAPINLVKNGGFDATTNGTGQIGYNTQVNDWTSPGGYNFVFGVGEADTVGAKSWFNKPENPPLTLWGANNGGANALAVSANGGNFLAADGAYGVERIEQMIHGLVVGQKYMLSFEWAAAQQFGFDGDTTENWSVSIDGNTFTTDTYHNANHASSSWMKETFSFTAKGTEGLLSFLAAGTPEGFPPFSLLDGVSLFALGDDGKQGQVPEPATWLTLLTGLLLLAFARRRAARQR</sequence>